<dbReference type="Gene3D" id="3.40.50.920">
    <property type="match status" value="1"/>
</dbReference>
<dbReference type="InterPro" id="IPR005475">
    <property type="entry name" value="Transketolase-like_Pyr-bd"/>
</dbReference>
<dbReference type="InterPro" id="IPR033248">
    <property type="entry name" value="Transketolase_C"/>
</dbReference>
<evidence type="ECO:0000313" key="5">
    <source>
        <dbReference type="EMBL" id="OGD15094.1"/>
    </source>
</evidence>
<dbReference type="SUPFAM" id="SSF52922">
    <property type="entry name" value="TK C-terminal domain-like"/>
    <property type="match status" value="1"/>
</dbReference>
<dbReference type="PANTHER" id="PTHR43825">
    <property type="entry name" value="PYRUVATE DEHYDROGENASE E1 COMPONENT"/>
    <property type="match status" value="1"/>
</dbReference>
<dbReference type="CDD" id="cd07033">
    <property type="entry name" value="TPP_PYR_DXS_TK_like"/>
    <property type="match status" value="1"/>
</dbReference>
<protein>
    <submittedName>
        <fullName evidence="5">Transketolase</fullName>
    </submittedName>
</protein>
<comment type="similarity">
    <text evidence="2">Belongs to the transketolase family.</text>
</comment>
<dbReference type="InterPro" id="IPR051157">
    <property type="entry name" value="PDH/Transketolase"/>
</dbReference>
<dbReference type="STRING" id="1797291.A2V47_02240"/>
<dbReference type="Pfam" id="PF02779">
    <property type="entry name" value="Transket_pyr"/>
    <property type="match status" value="1"/>
</dbReference>
<keyword evidence="3" id="KW-0786">Thiamine pyrophosphate</keyword>
<evidence type="ECO:0000256" key="1">
    <source>
        <dbReference type="ARBA" id="ARBA00001964"/>
    </source>
</evidence>
<reference evidence="5 6" key="1">
    <citation type="journal article" date="2016" name="Nat. Commun.">
        <title>Thousands of microbial genomes shed light on interconnected biogeochemical processes in an aquifer system.</title>
        <authorList>
            <person name="Anantharaman K."/>
            <person name="Brown C.T."/>
            <person name="Hug L.A."/>
            <person name="Sharon I."/>
            <person name="Castelle C.J."/>
            <person name="Probst A.J."/>
            <person name="Thomas B.C."/>
            <person name="Singh A."/>
            <person name="Wilkins M.J."/>
            <person name="Karaoz U."/>
            <person name="Brodie E.L."/>
            <person name="Williams K.H."/>
            <person name="Hubbard S.S."/>
            <person name="Banfield J.F."/>
        </authorList>
    </citation>
    <scope>NUCLEOTIDE SEQUENCE [LARGE SCALE GENOMIC DNA]</scope>
</reference>
<evidence type="ECO:0000313" key="6">
    <source>
        <dbReference type="Proteomes" id="UP000177701"/>
    </source>
</evidence>
<sequence>MTILLTKNSVKEDVEMRNVYCQTLSELARENEQIVALDADLMSSMGMIPFLKEFPERTFNCGVQEANMMGVAAGLSATGKIPYAHTFGPFATRRCYDQVFLSGAYTKSNIRITGSDPGVTAAYNGGTHMPFEDIGIMRNIPEMTVLEPTDSVMLTDIIKQLAGLYGMFYVRLLRKNAIKIYEKGSTFKIGKAVKLKNGKDVTIIANGIMVAETLKAAHLLKEKGISVRLLDMFTLKPIDKETIITCAKETGAIVTAENHNIINGLGSAVAEILAENIPTPMERIGVKDLFGEVGSVDYLKERFELTANDIAKKVEKVLKRK</sequence>
<feature type="domain" description="Transketolase-like pyrimidine-binding" evidence="4">
    <location>
        <begin position="14"/>
        <end position="180"/>
    </location>
</feature>
<comment type="cofactor">
    <cofactor evidence="1">
        <name>thiamine diphosphate</name>
        <dbReference type="ChEBI" id="CHEBI:58937"/>
    </cofactor>
</comment>
<dbReference type="EMBL" id="MEYH01000068">
    <property type="protein sequence ID" value="OGD15094.1"/>
    <property type="molecule type" value="Genomic_DNA"/>
</dbReference>
<comment type="caution">
    <text evidence="5">The sequence shown here is derived from an EMBL/GenBank/DDBJ whole genome shotgun (WGS) entry which is preliminary data.</text>
</comment>
<gene>
    <name evidence="5" type="ORF">A2V47_02240</name>
</gene>
<dbReference type="InterPro" id="IPR009014">
    <property type="entry name" value="Transketo_C/PFOR_II"/>
</dbReference>
<name>A0A1F5AB63_9BACT</name>
<evidence type="ECO:0000256" key="2">
    <source>
        <dbReference type="ARBA" id="ARBA00007131"/>
    </source>
</evidence>
<accession>A0A1F5AB63</accession>
<dbReference type="FunFam" id="3.40.50.970:FF:000129">
    <property type="entry name" value="Transketolase"/>
    <property type="match status" value="1"/>
</dbReference>
<dbReference type="PANTHER" id="PTHR43825:SF1">
    <property type="entry name" value="TRANSKETOLASE-LIKE PYRIMIDINE-BINDING DOMAIN-CONTAINING PROTEIN"/>
    <property type="match status" value="1"/>
</dbReference>
<dbReference type="SUPFAM" id="SSF52518">
    <property type="entry name" value="Thiamin diphosphate-binding fold (THDP-binding)"/>
    <property type="match status" value="1"/>
</dbReference>
<organism evidence="5 6">
    <name type="scientific">Candidatus Sediminicultor quintus</name>
    <dbReference type="NCBI Taxonomy" id="1797291"/>
    <lineage>
        <taxon>Bacteria</taxon>
        <taxon>Pseudomonadati</taxon>
        <taxon>Atribacterota</taxon>
        <taxon>Candidatus Phoenicimicrobiia</taxon>
        <taxon>Candidatus Pheonicimicrobiales</taxon>
        <taxon>Candidatus Phoenicimicrobiaceae</taxon>
        <taxon>Candidatus Sediminicultor</taxon>
    </lineage>
</organism>
<dbReference type="Pfam" id="PF02780">
    <property type="entry name" value="Transketolase_C"/>
    <property type="match status" value="1"/>
</dbReference>
<dbReference type="Gene3D" id="3.40.50.970">
    <property type="match status" value="1"/>
</dbReference>
<evidence type="ECO:0000259" key="4">
    <source>
        <dbReference type="SMART" id="SM00861"/>
    </source>
</evidence>
<evidence type="ECO:0000256" key="3">
    <source>
        <dbReference type="ARBA" id="ARBA00023052"/>
    </source>
</evidence>
<dbReference type="Proteomes" id="UP000177701">
    <property type="component" value="Unassembled WGS sequence"/>
</dbReference>
<dbReference type="AlphaFoldDB" id="A0A1F5AB63"/>
<dbReference type="SMART" id="SM00861">
    <property type="entry name" value="Transket_pyr"/>
    <property type="match status" value="1"/>
</dbReference>
<dbReference type="InterPro" id="IPR029061">
    <property type="entry name" value="THDP-binding"/>
</dbReference>
<proteinExistence type="inferred from homology"/>